<evidence type="ECO:0000313" key="1">
    <source>
        <dbReference type="EMBL" id="JAH62894.1"/>
    </source>
</evidence>
<dbReference type="EMBL" id="GBXM01045683">
    <property type="protein sequence ID" value="JAH62894.1"/>
    <property type="molecule type" value="Transcribed_RNA"/>
</dbReference>
<sequence>MTGLLLSDPWRYCVAVMEQLSSYFCWVHCML</sequence>
<protein>
    <submittedName>
        <fullName evidence="1">Uncharacterized protein</fullName>
    </submittedName>
</protein>
<name>A0A0E9UAI2_ANGAN</name>
<proteinExistence type="predicted"/>
<organism evidence="1">
    <name type="scientific">Anguilla anguilla</name>
    <name type="common">European freshwater eel</name>
    <name type="synonym">Muraena anguilla</name>
    <dbReference type="NCBI Taxonomy" id="7936"/>
    <lineage>
        <taxon>Eukaryota</taxon>
        <taxon>Metazoa</taxon>
        <taxon>Chordata</taxon>
        <taxon>Craniata</taxon>
        <taxon>Vertebrata</taxon>
        <taxon>Euteleostomi</taxon>
        <taxon>Actinopterygii</taxon>
        <taxon>Neopterygii</taxon>
        <taxon>Teleostei</taxon>
        <taxon>Anguilliformes</taxon>
        <taxon>Anguillidae</taxon>
        <taxon>Anguilla</taxon>
    </lineage>
</organism>
<reference evidence="1" key="2">
    <citation type="journal article" date="2015" name="Fish Shellfish Immunol.">
        <title>Early steps in the European eel (Anguilla anguilla)-Vibrio vulnificus interaction in the gills: Role of the RtxA13 toxin.</title>
        <authorList>
            <person name="Callol A."/>
            <person name="Pajuelo D."/>
            <person name="Ebbesson L."/>
            <person name="Teles M."/>
            <person name="MacKenzie S."/>
            <person name="Amaro C."/>
        </authorList>
    </citation>
    <scope>NUCLEOTIDE SEQUENCE</scope>
</reference>
<reference evidence="1" key="1">
    <citation type="submission" date="2014-11" db="EMBL/GenBank/DDBJ databases">
        <authorList>
            <person name="Amaro Gonzalez C."/>
        </authorList>
    </citation>
    <scope>NUCLEOTIDE SEQUENCE</scope>
</reference>
<dbReference type="AlphaFoldDB" id="A0A0E9UAI2"/>
<accession>A0A0E9UAI2</accession>